<sequence length="110" mass="12881">MPMSAINKSSPPFSLLSQLKTTKLNTTQHTIRKNLKFDRTGLRFQINNKHKLKNTFPILFIYFYNSLKFKSSKAIPAPTLYTYNQIKLYNLFKILLAQTTFQNSYNTPLK</sequence>
<dbReference type="EMBL" id="AFMF02000001">
    <property type="protein sequence ID" value="EMM98156.1"/>
    <property type="molecule type" value="Genomic_DNA"/>
</dbReference>
<protein>
    <submittedName>
        <fullName evidence="1">Uncharacterized protein</fullName>
    </submittedName>
</protein>
<reference evidence="1 2" key="1">
    <citation type="submission" date="2013-01" db="EMBL/GenBank/DDBJ databases">
        <authorList>
            <person name="Harkins D.M."/>
            <person name="Durkin A.S."/>
            <person name="Brinkac L.M."/>
            <person name="Haft D.H."/>
            <person name="Selengut J.D."/>
            <person name="Sanka R."/>
            <person name="DePew J."/>
            <person name="Purushe J."/>
            <person name="Tulsiani S.M."/>
            <person name="Graham G.C."/>
            <person name="Burns M.-A."/>
            <person name="Dohnt M.F."/>
            <person name="Smythe L.D."/>
            <person name="McKay D.B."/>
            <person name="Craig S.B."/>
            <person name="Vinetz J.M."/>
            <person name="Sutton G.G."/>
            <person name="Nierman W.C."/>
            <person name="Fouts D.E."/>
        </authorList>
    </citation>
    <scope>NUCLEOTIDE SEQUENCE [LARGE SCALE GENOMIC DNA]</scope>
    <source>
        <strain evidence="1 2">LT2156</strain>
    </source>
</reference>
<evidence type="ECO:0000313" key="1">
    <source>
        <dbReference type="EMBL" id="EMM98156.1"/>
    </source>
</evidence>
<evidence type="ECO:0000313" key="2">
    <source>
        <dbReference type="Proteomes" id="UP000012089"/>
    </source>
</evidence>
<gene>
    <name evidence="1" type="ORF">LEP1GSC158_3983</name>
</gene>
<dbReference type="Proteomes" id="UP000012089">
    <property type="component" value="Unassembled WGS sequence"/>
</dbReference>
<organism evidence="1 2">
    <name type="scientific">Leptospira interrogans serovar Zanoni str. LT2156</name>
    <dbReference type="NCBI Taxonomy" id="1001601"/>
    <lineage>
        <taxon>Bacteria</taxon>
        <taxon>Pseudomonadati</taxon>
        <taxon>Spirochaetota</taxon>
        <taxon>Spirochaetia</taxon>
        <taxon>Leptospirales</taxon>
        <taxon>Leptospiraceae</taxon>
        <taxon>Leptospira</taxon>
    </lineage>
</organism>
<comment type="caution">
    <text evidence="1">The sequence shown here is derived from an EMBL/GenBank/DDBJ whole genome shotgun (WGS) entry which is preliminary data.</text>
</comment>
<dbReference type="AlphaFoldDB" id="M6I4R5"/>
<accession>M6I4R5</accession>
<name>M6I4R5_LEPIR</name>
<proteinExistence type="predicted"/>